<dbReference type="InterPro" id="IPR012334">
    <property type="entry name" value="Pectin_lyas_fold"/>
</dbReference>
<dbReference type="InterPro" id="IPR002126">
    <property type="entry name" value="Cadherin-like_dom"/>
</dbReference>
<gene>
    <name evidence="4" type="ORF">ADN01_11380</name>
</gene>
<evidence type="ECO:0000256" key="1">
    <source>
        <dbReference type="SAM" id="SignalP"/>
    </source>
</evidence>
<feature type="chain" id="PRO_5006133103" evidence="1">
    <location>
        <begin position="27"/>
        <end position="1191"/>
    </location>
</feature>
<keyword evidence="5" id="KW-1185">Reference proteome</keyword>
<dbReference type="PATRIC" id="fig|229921.5.peg.1498"/>
<dbReference type="OrthoDB" id="155079at2"/>
<dbReference type="PROSITE" id="PS50853">
    <property type="entry name" value="FN3"/>
    <property type="match status" value="2"/>
</dbReference>
<dbReference type="Pfam" id="PF25788">
    <property type="entry name" value="Ig_Rha78A_N"/>
    <property type="match status" value="2"/>
</dbReference>
<dbReference type="InterPro" id="IPR036116">
    <property type="entry name" value="FN3_sf"/>
</dbReference>
<dbReference type="AlphaFoldDB" id="A0A0P6XKH3"/>
<dbReference type="STRING" id="229921.ADN01_11380"/>
<dbReference type="Gene3D" id="2.60.40.10">
    <property type="entry name" value="Immunoglobulins"/>
    <property type="match status" value="5"/>
</dbReference>
<dbReference type="PROSITE" id="PS50268">
    <property type="entry name" value="CADHERIN_2"/>
    <property type="match status" value="1"/>
</dbReference>
<sequence>MKRFWVVCLCCAWILAGLIPTRTVQAQGPTDPVRYAKTSAAGSGDCSSWANACTLQTALNGALPGQQVWAAAGVHYPGNSASSTFTLKDGVGVYGGFAGNETSLNQRNVAANRTTLSCDIGIVGLSADNCLHVVTASSVGISTLLDGFTITGGNAVGAHPTGSGGGVYLDNASLTLQNLVIRGNWANTGGGLYSGNNSGPTLNHVTFEDNYAQNAGGGMYTIWGGSTGLYNVLFYMNQTSGDGGGLYSEITTIQLQNVTFQANVSDVEQNNIGSGGGMYSKKNYSTLSGVTFYGNQSNANGGGLYLSTANIAMENVTLVQNRAVGSGGNGMGGGIVFESSPGGSLRHVTLWNNSAAAAGGGIFTQNSSPNVRNSLIWGNTSPLGAQIYEPNGSISVQFSVVQDDFPGGLFIYTDDPLVGTFGNHGGSTQTLSILPGSSALDRGSSTFCGDNDQRGHPRPQEGTNDGVADCDIGAFELDNLAPVVDLDNTVTSLVEETSIDSPLKVARAVITDDGIGIQSLSLSGEDAAMFSLSGEEVFLKAGAILDYETNPVLDVQVNVDDPTTAASPDDSEALSITVEDVVEDFTAPTVEGITRLDANPNLTPTARFAVQFSEPVKDVGAADFSVMTTDTLAAAVSGVTGSGSSYEVTVDCTSGDGTLRLDIPTSAQISDLAGNALSGLPYEDGEPYEIVRSRPFILWPRDGITLQNNRPELDWSDFDGALGYDVQISRSANFKKLLMSKRVIPAVSALIPKASLPANQHLYWRVRARTAAGAGPWSAAAEFVTANPPSTPVLQVPKNNQLITELRPRLDWRDSRVPLGTEFLKYEVQYADNAAFTGAVTLETAGLGPSETVLSEDLQPNTRYYWRVRAWNTAGESSVWSAVRSFRAAMTAPELSKPADGADTHTRRPMFEWLPVDGAAGYTVQVSKTDDFAKVMSSYTLKTAQNWFTPGSDLPANGTFFWRVRANGANGPSLFSAVRSFTTGQPPSVPALKSPAAGALVREVRPRLDWSTVVLLPGTTFGYYQLELDQDAAFSAPLRAHVNQMAASEYTLEVDLEPNRTYYWRVRAWNAGVNGIAEDGDDDFSAWSKTRSFRTALAQPVLLSPGPGEVTASLQPLLDWQDSEGALGYRVEISRSDQFASLVRGVTVVNGVSEYTPPTALPSGTQLWWRVRATGKNGPSLWSETGTFFTP</sequence>
<feature type="domain" description="Fibronectin type-III" evidence="3">
    <location>
        <begin position="1096"/>
        <end position="1191"/>
    </location>
</feature>
<dbReference type="InterPro" id="IPR059226">
    <property type="entry name" value="Choice_anch_Q_dom"/>
</dbReference>
<dbReference type="PANTHER" id="PTHR11319">
    <property type="entry name" value="G PROTEIN-COUPLED RECEPTOR-RELATED"/>
    <property type="match status" value="1"/>
</dbReference>
<dbReference type="CDD" id="cd00063">
    <property type="entry name" value="FN3"/>
    <property type="match status" value="1"/>
</dbReference>
<feature type="domain" description="Cadherin" evidence="2">
    <location>
        <begin position="519"/>
        <end position="590"/>
    </location>
</feature>
<reference evidence="4 5" key="1">
    <citation type="submission" date="2015-07" db="EMBL/GenBank/DDBJ databases">
        <title>Genome sequence of Levilinea saccharolytica DSM 16555.</title>
        <authorList>
            <person name="Hemp J."/>
            <person name="Ward L.M."/>
            <person name="Pace L.A."/>
            <person name="Fischer W.W."/>
        </authorList>
    </citation>
    <scope>NUCLEOTIDE SEQUENCE [LARGE SCALE GENOMIC DNA]</scope>
    <source>
        <strain evidence="4 5">KIBI-1</strain>
    </source>
</reference>
<dbReference type="Proteomes" id="UP000050501">
    <property type="component" value="Unassembled WGS sequence"/>
</dbReference>
<dbReference type="InterPro" id="IPR013783">
    <property type="entry name" value="Ig-like_fold"/>
</dbReference>
<accession>A0A0P6XKH3</accession>
<dbReference type="SUPFAM" id="SSF51126">
    <property type="entry name" value="Pectin lyase-like"/>
    <property type="match status" value="1"/>
</dbReference>
<dbReference type="Gene3D" id="2.160.20.10">
    <property type="entry name" value="Single-stranded right-handed beta-helix, Pectin lyase-like"/>
    <property type="match status" value="1"/>
</dbReference>
<dbReference type="SUPFAM" id="SSF49265">
    <property type="entry name" value="Fibronectin type III"/>
    <property type="match status" value="2"/>
</dbReference>
<feature type="signal peptide" evidence="1">
    <location>
        <begin position="1"/>
        <end position="26"/>
    </location>
</feature>
<dbReference type="InterPro" id="IPR011050">
    <property type="entry name" value="Pectin_lyase_fold/virulence"/>
</dbReference>
<proteinExistence type="predicted"/>
<dbReference type="GO" id="GO:0005509">
    <property type="term" value="F:calcium ion binding"/>
    <property type="evidence" value="ECO:0007669"/>
    <property type="project" value="InterPro"/>
</dbReference>
<protein>
    <submittedName>
        <fullName evidence="4">Uncharacterized protein</fullName>
    </submittedName>
</protein>
<dbReference type="RefSeq" id="WP_062417660.1">
    <property type="nucleotide sequence ID" value="NZ_DF967974.1"/>
</dbReference>
<feature type="domain" description="Fibronectin type-III" evidence="3">
    <location>
        <begin position="788"/>
        <end position="894"/>
    </location>
</feature>
<dbReference type="GO" id="GO:0007156">
    <property type="term" value="P:homophilic cell adhesion via plasma membrane adhesion molecules"/>
    <property type="evidence" value="ECO:0007669"/>
    <property type="project" value="InterPro"/>
</dbReference>
<comment type="caution">
    <text evidence="4">The sequence shown here is derived from an EMBL/GenBank/DDBJ whole genome shotgun (WGS) entry which is preliminary data.</text>
</comment>
<dbReference type="EMBL" id="LGCM01000039">
    <property type="protein sequence ID" value="KPL80720.1"/>
    <property type="molecule type" value="Genomic_DNA"/>
</dbReference>
<dbReference type="PANTHER" id="PTHR11319:SF35">
    <property type="entry name" value="OUTER MEMBRANE PROTEIN PMPC-RELATED"/>
    <property type="match status" value="1"/>
</dbReference>
<evidence type="ECO:0000259" key="3">
    <source>
        <dbReference type="PROSITE" id="PS50853"/>
    </source>
</evidence>
<dbReference type="GO" id="GO:0016020">
    <property type="term" value="C:membrane"/>
    <property type="evidence" value="ECO:0007669"/>
    <property type="project" value="InterPro"/>
</dbReference>
<evidence type="ECO:0000313" key="5">
    <source>
        <dbReference type="Proteomes" id="UP000050501"/>
    </source>
</evidence>
<evidence type="ECO:0000313" key="4">
    <source>
        <dbReference type="EMBL" id="KPL80720.1"/>
    </source>
</evidence>
<name>A0A0P6XKH3_9CHLR</name>
<evidence type="ECO:0000259" key="2">
    <source>
        <dbReference type="PROSITE" id="PS50268"/>
    </source>
</evidence>
<organism evidence="4 5">
    <name type="scientific">Levilinea saccharolytica</name>
    <dbReference type="NCBI Taxonomy" id="229921"/>
    <lineage>
        <taxon>Bacteria</taxon>
        <taxon>Bacillati</taxon>
        <taxon>Chloroflexota</taxon>
        <taxon>Anaerolineae</taxon>
        <taxon>Anaerolineales</taxon>
        <taxon>Anaerolineaceae</taxon>
        <taxon>Levilinea</taxon>
    </lineage>
</organism>
<dbReference type="NCBIfam" id="NF041518">
    <property type="entry name" value="choice_anch_Q"/>
    <property type="match status" value="1"/>
</dbReference>
<dbReference type="InterPro" id="IPR003961">
    <property type="entry name" value="FN3_dom"/>
</dbReference>
<keyword evidence="1" id="KW-0732">Signal</keyword>